<dbReference type="EMBL" id="ML992528">
    <property type="protein sequence ID" value="KAF2218770.1"/>
    <property type="molecule type" value="Genomic_DNA"/>
</dbReference>
<evidence type="ECO:0000313" key="3">
    <source>
        <dbReference type="Proteomes" id="UP000799538"/>
    </source>
</evidence>
<dbReference type="OrthoDB" id="5329052at2759"/>
<organism evidence="2 3">
    <name type="scientific">Elsinoe ampelina</name>
    <dbReference type="NCBI Taxonomy" id="302913"/>
    <lineage>
        <taxon>Eukaryota</taxon>
        <taxon>Fungi</taxon>
        <taxon>Dikarya</taxon>
        <taxon>Ascomycota</taxon>
        <taxon>Pezizomycotina</taxon>
        <taxon>Dothideomycetes</taxon>
        <taxon>Dothideomycetidae</taxon>
        <taxon>Myriangiales</taxon>
        <taxon>Elsinoaceae</taxon>
        <taxon>Elsinoe</taxon>
    </lineage>
</organism>
<protein>
    <submittedName>
        <fullName evidence="2">Uncharacterized protein</fullName>
    </submittedName>
</protein>
<reference evidence="3" key="1">
    <citation type="journal article" date="2020" name="Stud. Mycol.">
        <title>101 Dothideomycetes genomes: A test case for predicting lifestyles and emergence of pathogens.</title>
        <authorList>
            <person name="Haridas S."/>
            <person name="Albert R."/>
            <person name="Binder M."/>
            <person name="Bloem J."/>
            <person name="LaButti K."/>
            <person name="Salamov A."/>
            <person name="Andreopoulos B."/>
            <person name="Baker S."/>
            <person name="Barry K."/>
            <person name="Bills G."/>
            <person name="Bluhm B."/>
            <person name="Cannon C."/>
            <person name="Castanera R."/>
            <person name="Culley D."/>
            <person name="Daum C."/>
            <person name="Ezra D."/>
            <person name="Gonzalez J."/>
            <person name="Henrissat B."/>
            <person name="Kuo A."/>
            <person name="Liang C."/>
            <person name="Lipzen A."/>
            <person name="Lutzoni F."/>
            <person name="Magnuson J."/>
            <person name="Mondo S."/>
            <person name="Nolan M."/>
            <person name="Ohm R."/>
            <person name="Pangilinan J."/>
            <person name="Park H.-J."/>
            <person name="Ramirez L."/>
            <person name="Alfaro M."/>
            <person name="Sun H."/>
            <person name="Tritt A."/>
            <person name="Yoshinaga Y."/>
            <person name="Zwiers L.-H."/>
            <person name="Turgeon B."/>
            <person name="Goodwin S."/>
            <person name="Spatafora J."/>
            <person name="Crous P."/>
            <person name="Grigoriev I."/>
        </authorList>
    </citation>
    <scope>NUCLEOTIDE SEQUENCE [LARGE SCALE GENOMIC DNA]</scope>
    <source>
        <strain evidence="3">CECT 20119</strain>
    </source>
</reference>
<evidence type="ECO:0000256" key="1">
    <source>
        <dbReference type="SAM" id="SignalP"/>
    </source>
</evidence>
<proteinExistence type="predicted"/>
<accession>A0A6A6FZY1</accession>
<feature type="chain" id="PRO_5025621853" evidence="1">
    <location>
        <begin position="25"/>
        <end position="155"/>
    </location>
</feature>
<sequence length="155" mass="16947">MKTFTRTLVLFLVAMTSLMSHATADGCIAGICGKVKNQSSWQLRTTDNPNCAWDATTTRKCDNKCNIWNWSCSGATGCGKVVNCKQLYLSPGFTTGGNGKDIDAFTYADREYFYAGKMRTRGVWSKFNTLTTIVCKDHGGYPCCGPEGGRYGCTP</sequence>
<name>A0A6A6FZY1_9PEZI</name>
<gene>
    <name evidence="2" type="ORF">BDZ85DRAFT_253288</name>
</gene>
<dbReference type="Proteomes" id="UP000799538">
    <property type="component" value="Unassembled WGS sequence"/>
</dbReference>
<evidence type="ECO:0000313" key="2">
    <source>
        <dbReference type="EMBL" id="KAF2218770.1"/>
    </source>
</evidence>
<dbReference type="AlphaFoldDB" id="A0A6A6FZY1"/>
<keyword evidence="1" id="KW-0732">Signal</keyword>
<keyword evidence="3" id="KW-1185">Reference proteome</keyword>
<feature type="signal peptide" evidence="1">
    <location>
        <begin position="1"/>
        <end position="24"/>
    </location>
</feature>